<dbReference type="STRING" id="243090.RB12696"/>
<dbReference type="KEGG" id="rba:RB12696"/>
<gene>
    <name evidence="1" type="ordered locus">RB12696</name>
</gene>
<dbReference type="HOGENOM" id="CLU_2846939_0_0_0"/>
<evidence type="ECO:0000313" key="1">
    <source>
        <dbReference type="EMBL" id="CAD77733.1"/>
    </source>
</evidence>
<evidence type="ECO:0000313" key="2">
    <source>
        <dbReference type="Proteomes" id="UP000001025"/>
    </source>
</evidence>
<accession>Q7UI81</accession>
<dbReference type="EnsemblBacteria" id="CAD77733">
    <property type="protein sequence ID" value="CAD77733"/>
    <property type="gene ID" value="RB12696"/>
</dbReference>
<dbReference type="InParanoid" id="Q7UI81"/>
<reference evidence="1 2" key="1">
    <citation type="journal article" date="2003" name="Proc. Natl. Acad. Sci. U.S.A.">
        <title>Complete genome sequence of the marine planctomycete Pirellula sp. strain 1.</title>
        <authorList>
            <person name="Gloeckner F.O."/>
            <person name="Kube M."/>
            <person name="Bauer M."/>
            <person name="Teeling H."/>
            <person name="Lombardot T."/>
            <person name="Ludwig W."/>
            <person name="Gade D."/>
            <person name="Beck A."/>
            <person name="Borzym K."/>
            <person name="Heitmann K."/>
            <person name="Rabus R."/>
            <person name="Schlesner H."/>
            <person name="Amann R."/>
            <person name="Reinhardt R."/>
        </authorList>
    </citation>
    <scope>NUCLEOTIDE SEQUENCE [LARGE SCALE GENOMIC DNA]</scope>
    <source>
        <strain evidence="2">DSM 10527 / NCIMB 13988 / SH1</strain>
    </source>
</reference>
<keyword evidence="2" id="KW-1185">Reference proteome</keyword>
<name>Q7UI81_RHOBA</name>
<organism evidence="1 2">
    <name type="scientific">Rhodopirellula baltica (strain DSM 10527 / NCIMB 13988 / SH1)</name>
    <dbReference type="NCBI Taxonomy" id="243090"/>
    <lineage>
        <taxon>Bacteria</taxon>
        <taxon>Pseudomonadati</taxon>
        <taxon>Planctomycetota</taxon>
        <taxon>Planctomycetia</taxon>
        <taxon>Pirellulales</taxon>
        <taxon>Pirellulaceae</taxon>
        <taxon>Rhodopirellula</taxon>
    </lineage>
</organism>
<dbReference type="AlphaFoldDB" id="Q7UI81"/>
<protein>
    <submittedName>
        <fullName evidence="1">Uncharacterized protein</fullName>
    </submittedName>
</protein>
<sequence length="65" mass="7348">MIQRVQWVMVVRVMRSGGFLRGTLSIVLTSQSRHFVDTASPLTRLAVAVCCLWPLPHRHETSTDV</sequence>
<dbReference type="EMBL" id="BX294155">
    <property type="protein sequence ID" value="CAD77733.1"/>
    <property type="molecule type" value="Genomic_DNA"/>
</dbReference>
<proteinExistence type="predicted"/>
<dbReference type="Proteomes" id="UP000001025">
    <property type="component" value="Chromosome"/>
</dbReference>